<dbReference type="RefSeq" id="WP_307346869.1">
    <property type="nucleotide sequence ID" value="NZ_JAUSVS010000001.1"/>
</dbReference>
<comment type="caution">
    <text evidence="5">The sequence shown here is derived from an EMBL/GenBank/DDBJ whole genome shotgun (WGS) entry which is preliminary data.</text>
</comment>
<proteinExistence type="inferred from homology"/>
<evidence type="ECO:0000256" key="2">
    <source>
        <dbReference type="ARBA" id="ARBA00022603"/>
    </source>
</evidence>
<dbReference type="Pfam" id="PF08241">
    <property type="entry name" value="Methyltransf_11"/>
    <property type="match status" value="1"/>
</dbReference>
<feature type="domain" description="Methyltransferase type 11" evidence="4">
    <location>
        <begin position="47"/>
        <end position="140"/>
    </location>
</feature>
<keyword evidence="6" id="KW-1185">Reference proteome</keyword>
<dbReference type="InterPro" id="IPR029063">
    <property type="entry name" value="SAM-dependent_MTases_sf"/>
</dbReference>
<dbReference type="PANTHER" id="PTHR44942:SF4">
    <property type="entry name" value="METHYLTRANSFERASE TYPE 11 DOMAIN-CONTAINING PROTEIN"/>
    <property type="match status" value="1"/>
</dbReference>
<dbReference type="SUPFAM" id="SSF53335">
    <property type="entry name" value="S-adenosyl-L-methionine-dependent methyltransferases"/>
    <property type="match status" value="1"/>
</dbReference>
<keyword evidence="5" id="KW-0830">Ubiquinone</keyword>
<sequence length="253" mass="27928">MALQSVDYDHRQHSVYAKARALDPDMLSQWMDVFAGFLAARRPLPILDLGSGTGRFTPALAERFGGPVYGVEPSDNMRHVAEGQPHGEAVRYLAGHAAAIPLADHAVEAVLMFLSFHHFPDRAAAAREIARVLRPGGRVLLRGVFSDRQPGEWWNPFFPRLDEIGAQMFPTLPDVTRVFAEVGLRPLDLVEVEERYAASEAEAVERLKLKGISTFEHLTEREITEGFAQLDAALAAGRLRIPLTGRSDLLVLG</sequence>
<reference evidence="5 6" key="1">
    <citation type="submission" date="2023-07" db="EMBL/GenBank/DDBJ databases">
        <title>Genomic Encyclopedia of Type Strains, Phase IV (KMG-IV): sequencing the most valuable type-strain genomes for metagenomic binning, comparative biology and taxonomic classification.</title>
        <authorList>
            <person name="Goeker M."/>
        </authorList>
    </citation>
    <scope>NUCLEOTIDE SEQUENCE [LARGE SCALE GENOMIC DNA]</scope>
    <source>
        <strain evidence="5 6">DSM 18695</strain>
    </source>
</reference>
<dbReference type="Gene3D" id="3.40.50.150">
    <property type="entry name" value="Vaccinia Virus protein VP39"/>
    <property type="match status" value="1"/>
</dbReference>
<dbReference type="PANTHER" id="PTHR44942">
    <property type="entry name" value="METHYLTRANSF_11 DOMAIN-CONTAINING PROTEIN"/>
    <property type="match status" value="1"/>
</dbReference>
<dbReference type="CDD" id="cd02440">
    <property type="entry name" value="AdoMet_MTases"/>
    <property type="match status" value="1"/>
</dbReference>
<evidence type="ECO:0000256" key="3">
    <source>
        <dbReference type="ARBA" id="ARBA00022679"/>
    </source>
</evidence>
<dbReference type="InterPro" id="IPR013216">
    <property type="entry name" value="Methyltransf_11"/>
</dbReference>
<dbReference type="Proteomes" id="UP001228905">
    <property type="component" value="Unassembled WGS sequence"/>
</dbReference>
<dbReference type="EMBL" id="JAUSVS010000001">
    <property type="protein sequence ID" value="MDQ0463281.1"/>
    <property type="molecule type" value="Genomic_DNA"/>
</dbReference>
<name>A0ABU0IMP9_9CAUL</name>
<comment type="similarity">
    <text evidence="1">Belongs to the methyltransferase superfamily.</text>
</comment>
<organism evidence="5 6">
    <name type="scientific">Caulobacter ginsengisoli</name>
    <dbReference type="NCBI Taxonomy" id="400775"/>
    <lineage>
        <taxon>Bacteria</taxon>
        <taxon>Pseudomonadati</taxon>
        <taxon>Pseudomonadota</taxon>
        <taxon>Alphaproteobacteria</taxon>
        <taxon>Caulobacterales</taxon>
        <taxon>Caulobacteraceae</taxon>
        <taxon>Caulobacter</taxon>
    </lineage>
</organism>
<dbReference type="InterPro" id="IPR051052">
    <property type="entry name" value="Diverse_substrate_MTase"/>
</dbReference>
<accession>A0ABU0IMP9</accession>
<keyword evidence="3" id="KW-0808">Transferase</keyword>
<evidence type="ECO:0000313" key="5">
    <source>
        <dbReference type="EMBL" id="MDQ0463281.1"/>
    </source>
</evidence>
<protein>
    <submittedName>
        <fullName evidence="5">Ubiquinone/menaquinone biosynthesis C-methylase UbiE</fullName>
    </submittedName>
</protein>
<keyword evidence="2" id="KW-0489">Methyltransferase</keyword>
<gene>
    <name evidence="5" type="ORF">QO010_001029</name>
</gene>
<evidence type="ECO:0000256" key="1">
    <source>
        <dbReference type="ARBA" id="ARBA00008361"/>
    </source>
</evidence>
<evidence type="ECO:0000313" key="6">
    <source>
        <dbReference type="Proteomes" id="UP001228905"/>
    </source>
</evidence>
<evidence type="ECO:0000259" key="4">
    <source>
        <dbReference type="Pfam" id="PF08241"/>
    </source>
</evidence>